<feature type="transmembrane region" description="Helical" evidence="2">
    <location>
        <begin position="82"/>
        <end position="103"/>
    </location>
</feature>
<name>A0ABV1KNI0_9BACL</name>
<evidence type="ECO:0000313" key="4">
    <source>
        <dbReference type="Proteomes" id="UP001493487"/>
    </source>
</evidence>
<accession>A0ABV1KNI0</accession>
<feature type="transmembrane region" description="Helical" evidence="2">
    <location>
        <begin position="109"/>
        <end position="129"/>
    </location>
</feature>
<keyword evidence="4" id="KW-1185">Reference proteome</keyword>
<dbReference type="NCBIfam" id="NF038403">
    <property type="entry name" value="perm_prefix_1"/>
    <property type="match status" value="1"/>
</dbReference>
<dbReference type="EMBL" id="JASKHM010000002">
    <property type="protein sequence ID" value="MEQ4481635.1"/>
    <property type="molecule type" value="Genomic_DNA"/>
</dbReference>
<evidence type="ECO:0000256" key="2">
    <source>
        <dbReference type="SAM" id="Phobius"/>
    </source>
</evidence>
<keyword evidence="2" id="KW-0812">Transmembrane</keyword>
<comment type="caution">
    <text evidence="3">The sequence shown here is derived from an EMBL/GenBank/DDBJ whole genome shotgun (WGS) entry which is preliminary data.</text>
</comment>
<keyword evidence="2" id="KW-1133">Transmembrane helix</keyword>
<gene>
    <name evidence="3" type="ORF">QJS35_04420</name>
</gene>
<sequence>MKKITKHVEEWFRDIPENEHNQRIKEDIIQNLEEKVQDLMHEGKSEEDAINKAIVDFGDIGDIKAELGVNTEKPRNRFNLHLGFSLWGSGLIIALVLFANFYYTPHIIWFVYPTFAVVWWPLAMFYKWLGMK</sequence>
<feature type="coiled-coil region" evidence="1">
    <location>
        <begin position="22"/>
        <end position="49"/>
    </location>
</feature>
<proteinExistence type="predicted"/>
<dbReference type="RefSeq" id="WP_232183595.1">
    <property type="nucleotide sequence ID" value="NZ_JAIOAP010000002.1"/>
</dbReference>
<keyword evidence="1" id="KW-0175">Coiled coil</keyword>
<keyword evidence="2" id="KW-0472">Membrane</keyword>
<protein>
    <submittedName>
        <fullName evidence="3">Permease prefix domain 1-containing protein</fullName>
    </submittedName>
</protein>
<reference evidence="3 4" key="1">
    <citation type="journal article" date="2023" name="Genome Announc.">
        <title>Pan-Genome Analyses of the Genus Cohnella and Proposal of the Novel Species Cohnella silvisoli sp. nov., Isolated from Forest Soil.</title>
        <authorList>
            <person name="Wang C."/>
            <person name="Mao L."/>
            <person name="Bao G."/>
            <person name="Zhu H."/>
        </authorList>
    </citation>
    <scope>NUCLEOTIDE SEQUENCE [LARGE SCALE GENOMIC DNA]</scope>
    <source>
        <strain evidence="3 4">NL03-T5-1</strain>
    </source>
</reference>
<evidence type="ECO:0000313" key="3">
    <source>
        <dbReference type="EMBL" id="MEQ4481635.1"/>
    </source>
</evidence>
<organism evidence="3 4">
    <name type="scientific">Cohnella silvisoli</name>
    <dbReference type="NCBI Taxonomy" id="2873699"/>
    <lineage>
        <taxon>Bacteria</taxon>
        <taxon>Bacillati</taxon>
        <taxon>Bacillota</taxon>
        <taxon>Bacilli</taxon>
        <taxon>Bacillales</taxon>
        <taxon>Paenibacillaceae</taxon>
        <taxon>Cohnella</taxon>
    </lineage>
</organism>
<dbReference type="Proteomes" id="UP001493487">
    <property type="component" value="Unassembled WGS sequence"/>
</dbReference>
<dbReference type="InterPro" id="IPR047928">
    <property type="entry name" value="Perm_prefix_1"/>
</dbReference>
<evidence type="ECO:0000256" key="1">
    <source>
        <dbReference type="SAM" id="Coils"/>
    </source>
</evidence>